<dbReference type="AlphaFoldDB" id="A0AAV4PAV1"/>
<keyword evidence="2" id="KW-1185">Reference proteome</keyword>
<organism evidence="1 2">
    <name type="scientific">Caerostris darwini</name>
    <dbReference type="NCBI Taxonomy" id="1538125"/>
    <lineage>
        <taxon>Eukaryota</taxon>
        <taxon>Metazoa</taxon>
        <taxon>Ecdysozoa</taxon>
        <taxon>Arthropoda</taxon>
        <taxon>Chelicerata</taxon>
        <taxon>Arachnida</taxon>
        <taxon>Araneae</taxon>
        <taxon>Araneomorphae</taxon>
        <taxon>Entelegynae</taxon>
        <taxon>Araneoidea</taxon>
        <taxon>Araneidae</taxon>
        <taxon>Caerostris</taxon>
    </lineage>
</organism>
<name>A0AAV4PAV1_9ARAC</name>
<reference evidence="1 2" key="1">
    <citation type="submission" date="2021-06" db="EMBL/GenBank/DDBJ databases">
        <title>Caerostris darwini draft genome.</title>
        <authorList>
            <person name="Kono N."/>
            <person name="Arakawa K."/>
        </authorList>
    </citation>
    <scope>NUCLEOTIDE SEQUENCE [LARGE SCALE GENOMIC DNA]</scope>
</reference>
<gene>
    <name evidence="1" type="primary">AVEN_232384_1</name>
    <name evidence="1" type="ORF">CDAR_485421</name>
</gene>
<evidence type="ECO:0000313" key="2">
    <source>
        <dbReference type="Proteomes" id="UP001054837"/>
    </source>
</evidence>
<accession>A0AAV4PAV1</accession>
<protein>
    <submittedName>
        <fullName evidence="1">Uncharacterized protein</fullName>
    </submittedName>
</protein>
<dbReference type="Proteomes" id="UP001054837">
    <property type="component" value="Unassembled WGS sequence"/>
</dbReference>
<dbReference type="EMBL" id="BPLQ01002577">
    <property type="protein sequence ID" value="GIX94194.1"/>
    <property type="molecule type" value="Genomic_DNA"/>
</dbReference>
<evidence type="ECO:0000313" key="1">
    <source>
        <dbReference type="EMBL" id="GIX94194.1"/>
    </source>
</evidence>
<sequence>MAPNLLPLMLADDKSSSFMGPAEVTKGPLPKGPIKPVIAVETSCAPLEPFCFISDFLWLCCSPPLFHHPPLTSLFGAISSR</sequence>
<comment type="caution">
    <text evidence="1">The sequence shown here is derived from an EMBL/GenBank/DDBJ whole genome shotgun (WGS) entry which is preliminary data.</text>
</comment>
<proteinExistence type="predicted"/>